<keyword evidence="8" id="KW-0539">Nucleus</keyword>
<accession>A0AAF0ZPC5</accession>
<keyword evidence="9" id="KW-0472">Membrane</keyword>
<reference evidence="10" key="1">
    <citation type="submission" date="2023-08" db="EMBL/GenBank/DDBJ databases">
        <title>A de novo genome assembly of Solanum verrucosum Schlechtendal, a Mexican diploid species geographically isolated from the other diploid A-genome species in potato relatives.</title>
        <authorList>
            <person name="Hosaka K."/>
        </authorList>
    </citation>
    <scope>NUCLEOTIDE SEQUENCE</scope>
    <source>
        <tissue evidence="10">Young leaves</tissue>
    </source>
</reference>
<comment type="similarity">
    <text evidence="3">Belongs to the S1FA transcription factor family.</text>
</comment>
<protein>
    <submittedName>
        <fullName evidence="10">Uncharacterized protein</fullName>
    </submittedName>
</protein>
<keyword evidence="7" id="KW-0804">Transcription</keyword>
<evidence type="ECO:0000256" key="6">
    <source>
        <dbReference type="ARBA" id="ARBA00023125"/>
    </source>
</evidence>
<keyword evidence="9" id="KW-1133">Transmembrane helix</keyword>
<dbReference type="GO" id="GO:0006355">
    <property type="term" value="P:regulation of DNA-templated transcription"/>
    <property type="evidence" value="ECO:0007669"/>
    <property type="project" value="InterPro"/>
</dbReference>
<dbReference type="Proteomes" id="UP001234989">
    <property type="component" value="Chromosome 9"/>
</dbReference>
<comment type="function">
    <text evidence="1">DNA-binding protein that specifically recognizes a negative element (S1F) within the RPS1 promoter.</text>
</comment>
<dbReference type="PANTHER" id="PTHR35298:SF8">
    <property type="entry name" value="DNA-BINDING PROTEIN S1FA-LIKE"/>
    <property type="match status" value="1"/>
</dbReference>
<proteinExistence type="inferred from homology"/>
<evidence type="ECO:0000256" key="9">
    <source>
        <dbReference type="SAM" id="Phobius"/>
    </source>
</evidence>
<evidence type="ECO:0000313" key="11">
    <source>
        <dbReference type="Proteomes" id="UP001234989"/>
    </source>
</evidence>
<evidence type="ECO:0000256" key="5">
    <source>
        <dbReference type="ARBA" id="ARBA00023015"/>
    </source>
</evidence>
<dbReference type="EMBL" id="CP133620">
    <property type="protein sequence ID" value="WMV44765.1"/>
    <property type="molecule type" value="Genomic_DNA"/>
</dbReference>
<evidence type="ECO:0000256" key="4">
    <source>
        <dbReference type="ARBA" id="ARBA00022491"/>
    </source>
</evidence>
<dbReference type="AlphaFoldDB" id="A0AAF0ZPC5"/>
<dbReference type="GO" id="GO:0003677">
    <property type="term" value="F:DNA binding"/>
    <property type="evidence" value="ECO:0007669"/>
    <property type="project" value="UniProtKB-KW"/>
</dbReference>
<dbReference type="GO" id="GO:0005634">
    <property type="term" value="C:nucleus"/>
    <property type="evidence" value="ECO:0007669"/>
    <property type="project" value="UniProtKB-SubCell"/>
</dbReference>
<feature type="transmembrane region" description="Helical" evidence="9">
    <location>
        <begin position="14"/>
        <end position="38"/>
    </location>
</feature>
<keyword evidence="9" id="KW-0812">Transmembrane</keyword>
<comment type="subcellular location">
    <subcellularLocation>
        <location evidence="2">Nucleus</location>
    </subcellularLocation>
</comment>
<evidence type="ECO:0000256" key="3">
    <source>
        <dbReference type="ARBA" id="ARBA00007382"/>
    </source>
</evidence>
<evidence type="ECO:0000256" key="7">
    <source>
        <dbReference type="ARBA" id="ARBA00023163"/>
    </source>
</evidence>
<gene>
    <name evidence="10" type="ORF">MTR67_038150</name>
</gene>
<evidence type="ECO:0000256" key="8">
    <source>
        <dbReference type="ARBA" id="ARBA00023242"/>
    </source>
</evidence>
<dbReference type="PANTHER" id="PTHR35298">
    <property type="entry name" value="DNA-BINDING PROTEIN S1FA2"/>
    <property type="match status" value="1"/>
</dbReference>
<evidence type="ECO:0000256" key="1">
    <source>
        <dbReference type="ARBA" id="ARBA00002946"/>
    </source>
</evidence>
<keyword evidence="11" id="KW-1185">Reference proteome</keyword>
<evidence type="ECO:0000256" key="2">
    <source>
        <dbReference type="ARBA" id="ARBA00004123"/>
    </source>
</evidence>
<evidence type="ECO:0000313" key="10">
    <source>
        <dbReference type="EMBL" id="WMV44765.1"/>
    </source>
</evidence>
<organism evidence="10 11">
    <name type="scientific">Solanum verrucosum</name>
    <dbReference type="NCBI Taxonomy" id="315347"/>
    <lineage>
        <taxon>Eukaryota</taxon>
        <taxon>Viridiplantae</taxon>
        <taxon>Streptophyta</taxon>
        <taxon>Embryophyta</taxon>
        <taxon>Tracheophyta</taxon>
        <taxon>Spermatophyta</taxon>
        <taxon>Magnoliopsida</taxon>
        <taxon>eudicotyledons</taxon>
        <taxon>Gunneridae</taxon>
        <taxon>Pentapetalae</taxon>
        <taxon>asterids</taxon>
        <taxon>lamiids</taxon>
        <taxon>Solanales</taxon>
        <taxon>Solanaceae</taxon>
        <taxon>Solanoideae</taxon>
        <taxon>Solaneae</taxon>
        <taxon>Solanum</taxon>
    </lineage>
</organism>
<dbReference type="InterPro" id="IPR006779">
    <property type="entry name" value="S1FA_DNA-bd"/>
</dbReference>
<name>A0AAF0ZPC5_SOLVR</name>
<keyword evidence="6" id="KW-0238">DNA-binding</keyword>
<dbReference type="Pfam" id="PF04689">
    <property type="entry name" value="S1FA"/>
    <property type="match status" value="1"/>
</dbReference>
<keyword evidence="5" id="KW-0805">Transcription regulation</keyword>
<keyword evidence="4" id="KW-0678">Repressor</keyword>
<sequence>MAKDVEVKGFNPGLIVLIVVGGLLLTFLIGNYLLYMYAQKALPPKKKKPVSKKKMKKERLKQEPFPPIVFLLIMSEFLGRFVLPAPFLGWIIGIQEYGLAVNEASENLGG</sequence>